<reference evidence="1" key="1">
    <citation type="journal article" date="2019" name="Sci. Rep.">
        <title>Draft genome of Tanacetum cinerariifolium, the natural source of mosquito coil.</title>
        <authorList>
            <person name="Yamashiro T."/>
            <person name="Shiraishi A."/>
            <person name="Satake H."/>
            <person name="Nakayama K."/>
        </authorList>
    </citation>
    <scope>NUCLEOTIDE SEQUENCE</scope>
</reference>
<evidence type="ECO:0000313" key="1">
    <source>
        <dbReference type="EMBL" id="GEU29347.1"/>
    </source>
</evidence>
<dbReference type="AlphaFoldDB" id="A0A699GIS1"/>
<sequence>MDAHDHVYRVLNIVRLFNIPRVLQDAVLLRVFPFTLTRFAKRWVDRLAPGAVNTLDLFKKPLSKGPQLDKECPLNEEVKQVEEVKYNKFGRPAPFDGNNRAKFLIGASVNVMPRNTFEYSRLVNLRNTNMLVELADMTKKAPLGLS</sequence>
<proteinExistence type="predicted"/>
<accession>A0A699GIS1</accession>
<comment type="caution">
    <text evidence="1">The sequence shown here is derived from an EMBL/GenBank/DDBJ whole genome shotgun (WGS) entry which is preliminary data.</text>
</comment>
<gene>
    <name evidence="1" type="ORF">Tci_001325</name>
</gene>
<evidence type="ECO:0008006" key="2">
    <source>
        <dbReference type="Google" id="ProtNLM"/>
    </source>
</evidence>
<protein>
    <recommendedName>
        <fullName evidence="2">Reverse transcriptase domain-containing protein</fullName>
    </recommendedName>
</protein>
<organism evidence="1">
    <name type="scientific">Tanacetum cinerariifolium</name>
    <name type="common">Dalmatian daisy</name>
    <name type="synonym">Chrysanthemum cinerariifolium</name>
    <dbReference type="NCBI Taxonomy" id="118510"/>
    <lineage>
        <taxon>Eukaryota</taxon>
        <taxon>Viridiplantae</taxon>
        <taxon>Streptophyta</taxon>
        <taxon>Embryophyta</taxon>
        <taxon>Tracheophyta</taxon>
        <taxon>Spermatophyta</taxon>
        <taxon>Magnoliopsida</taxon>
        <taxon>eudicotyledons</taxon>
        <taxon>Gunneridae</taxon>
        <taxon>Pentapetalae</taxon>
        <taxon>asterids</taxon>
        <taxon>campanulids</taxon>
        <taxon>Asterales</taxon>
        <taxon>Asteraceae</taxon>
        <taxon>Asteroideae</taxon>
        <taxon>Anthemideae</taxon>
        <taxon>Anthemidinae</taxon>
        <taxon>Tanacetum</taxon>
    </lineage>
</organism>
<dbReference type="EMBL" id="BKCJ010000061">
    <property type="protein sequence ID" value="GEU29347.1"/>
    <property type="molecule type" value="Genomic_DNA"/>
</dbReference>
<name>A0A699GIS1_TANCI</name>